<organism evidence="2 3">
    <name type="scientific">Nonomuraea longispora</name>
    <dbReference type="NCBI Taxonomy" id="1848320"/>
    <lineage>
        <taxon>Bacteria</taxon>
        <taxon>Bacillati</taxon>
        <taxon>Actinomycetota</taxon>
        <taxon>Actinomycetes</taxon>
        <taxon>Streptosporangiales</taxon>
        <taxon>Streptosporangiaceae</taxon>
        <taxon>Nonomuraea</taxon>
    </lineage>
</organism>
<dbReference type="EMBL" id="SMJZ01000042">
    <property type="protein sequence ID" value="TDC07270.1"/>
    <property type="molecule type" value="Genomic_DNA"/>
</dbReference>
<keyword evidence="3" id="KW-1185">Reference proteome</keyword>
<reference evidence="2 3" key="1">
    <citation type="submission" date="2019-02" db="EMBL/GenBank/DDBJ databases">
        <title>Draft genome sequences of novel Actinobacteria.</title>
        <authorList>
            <person name="Sahin N."/>
            <person name="Ay H."/>
            <person name="Saygin H."/>
        </authorList>
    </citation>
    <scope>NUCLEOTIDE SEQUENCE [LARGE SCALE GENOMIC DNA]</scope>
    <source>
        <strain evidence="2 3">KC201</strain>
    </source>
</reference>
<feature type="region of interest" description="Disordered" evidence="1">
    <location>
        <begin position="50"/>
        <end position="70"/>
    </location>
</feature>
<dbReference type="RefSeq" id="WP_132332832.1">
    <property type="nucleotide sequence ID" value="NZ_SMJZ01000042.1"/>
</dbReference>
<evidence type="ECO:0000313" key="2">
    <source>
        <dbReference type="EMBL" id="TDC07270.1"/>
    </source>
</evidence>
<dbReference type="AlphaFoldDB" id="A0A4R4NI32"/>
<evidence type="ECO:0000313" key="3">
    <source>
        <dbReference type="Proteomes" id="UP000295157"/>
    </source>
</evidence>
<sequence length="70" mass="7417">MSQSFVAAVQERAARARAALEAVRDDGDADQVLQAEVAWEDVQRFARRHGVPIDSPAEAPGAASQADGRA</sequence>
<protein>
    <submittedName>
        <fullName evidence="2">Uncharacterized protein</fullName>
    </submittedName>
</protein>
<comment type="caution">
    <text evidence="2">The sequence shown here is derived from an EMBL/GenBank/DDBJ whole genome shotgun (WGS) entry which is preliminary data.</text>
</comment>
<dbReference type="Proteomes" id="UP000295157">
    <property type="component" value="Unassembled WGS sequence"/>
</dbReference>
<gene>
    <name evidence="2" type="ORF">E1267_13745</name>
</gene>
<evidence type="ECO:0000256" key="1">
    <source>
        <dbReference type="SAM" id="MobiDB-lite"/>
    </source>
</evidence>
<proteinExistence type="predicted"/>
<name>A0A4R4NI32_9ACTN</name>
<accession>A0A4R4NI32</accession>
<dbReference type="OrthoDB" id="3542172at2"/>